<dbReference type="EMBL" id="MU266629">
    <property type="protein sequence ID" value="KAH7919798.1"/>
    <property type="molecule type" value="Genomic_DNA"/>
</dbReference>
<accession>A0ACB8B4L0</accession>
<evidence type="ECO:0000313" key="2">
    <source>
        <dbReference type="Proteomes" id="UP000790709"/>
    </source>
</evidence>
<protein>
    <submittedName>
        <fullName evidence="1">Uncharacterized protein</fullName>
    </submittedName>
</protein>
<comment type="caution">
    <text evidence="1">The sequence shown here is derived from an EMBL/GenBank/DDBJ whole genome shotgun (WGS) entry which is preliminary data.</text>
</comment>
<evidence type="ECO:0000313" key="1">
    <source>
        <dbReference type="EMBL" id="KAH7919798.1"/>
    </source>
</evidence>
<name>A0ACB8B4L0_9AGAM</name>
<keyword evidence="2" id="KW-1185">Reference proteome</keyword>
<dbReference type="Proteomes" id="UP000790709">
    <property type="component" value="Unassembled WGS sequence"/>
</dbReference>
<organism evidence="1 2">
    <name type="scientific">Leucogyrophana mollusca</name>
    <dbReference type="NCBI Taxonomy" id="85980"/>
    <lineage>
        <taxon>Eukaryota</taxon>
        <taxon>Fungi</taxon>
        <taxon>Dikarya</taxon>
        <taxon>Basidiomycota</taxon>
        <taxon>Agaricomycotina</taxon>
        <taxon>Agaricomycetes</taxon>
        <taxon>Agaricomycetidae</taxon>
        <taxon>Boletales</taxon>
        <taxon>Boletales incertae sedis</taxon>
        <taxon>Leucogyrophana</taxon>
    </lineage>
</organism>
<reference evidence="1" key="1">
    <citation type="journal article" date="2021" name="New Phytol.">
        <title>Evolutionary innovations through gain and loss of genes in the ectomycorrhizal Boletales.</title>
        <authorList>
            <person name="Wu G."/>
            <person name="Miyauchi S."/>
            <person name="Morin E."/>
            <person name="Kuo A."/>
            <person name="Drula E."/>
            <person name="Varga T."/>
            <person name="Kohler A."/>
            <person name="Feng B."/>
            <person name="Cao Y."/>
            <person name="Lipzen A."/>
            <person name="Daum C."/>
            <person name="Hundley H."/>
            <person name="Pangilinan J."/>
            <person name="Johnson J."/>
            <person name="Barry K."/>
            <person name="LaButti K."/>
            <person name="Ng V."/>
            <person name="Ahrendt S."/>
            <person name="Min B."/>
            <person name="Choi I.G."/>
            <person name="Park H."/>
            <person name="Plett J.M."/>
            <person name="Magnuson J."/>
            <person name="Spatafora J.W."/>
            <person name="Nagy L.G."/>
            <person name="Henrissat B."/>
            <person name="Grigoriev I.V."/>
            <person name="Yang Z.L."/>
            <person name="Xu J."/>
            <person name="Martin F.M."/>
        </authorList>
    </citation>
    <scope>NUCLEOTIDE SEQUENCE</scope>
    <source>
        <strain evidence="1">KUC20120723A-06</strain>
    </source>
</reference>
<proteinExistence type="predicted"/>
<gene>
    <name evidence="1" type="ORF">BV22DRAFT_1022361</name>
</gene>
<sequence>MVVISDKYLDEIDDRDAPPSYDTIAPNTSPRTRPTDDKSQGPSASASTSSSSITPARQQLNKLPGKQKGTTSSWLSLLPFTSSRTSKQVRQTVLSLVRDLVVSPTPSASSDILDSCADACAANQLDLSTLLQEPSIEDHTPMYWAIVNRRDEGEVLASLLLHTRTAPLSAATLSDIRLACLVTSNQKLFHALRTHRAPFDALQNQSSVSSRSGTDALVLGSTIADDVHVREVDGDGAFVATFDISMWQKRMRVAGRVGVEFIARGRIWSVTFFSAPASAPSIAGKTVGTWQVALSLLDHSPATHIDSRLVIDAPSRSEPEPSSSSVDLPAATPTSPPSPSRPPGTYPPPPRRSSFGPKFPSTSKSKSKSSLPPIEVRLKSNSNFRLAYRSSPLFLAAFTGKDEGAPPRVDHWAEEGVGYTNALVVPLGEGAGAGLMYDDTPYISPDGTLHARLEARLVKPDSTDCIIC</sequence>